<feature type="compositionally biased region" description="Basic and acidic residues" evidence="1">
    <location>
        <begin position="1"/>
        <end position="14"/>
    </location>
</feature>
<proteinExistence type="predicted"/>
<gene>
    <name evidence="2" type="ORF">B0H16DRAFT_1735920</name>
</gene>
<comment type="caution">
    <text evidence="2">The sequence shown here is derived from an EMBL/GenBank/DDBJ whole genome shotgun (WGS) entry which is preliminary data.</text>
</comment>
<keyword evidence="3" id="KW-1185">Reference proteome</keyword>
<evidence type="ECO:0008006" key="4">
    <source>
        <dbReference type="Google" id="ProtNLM"/>
    </source>
</evidence>
<accession>A0AAD7MP53</accession>
<reference evidence="2" key="1">
    <citation type="submission" date="2023-03" db="EMBL/GenBank/DDBJ databases">
        <title>Massive genome expansion in bonnet fungi (Mycena s.s.) driven by repeated elements and novel gene families across ecological guilds.</title>
        <authorList>
            <consortium name="Lawrence Berkeley National Laboratory"/>
            <person name="Harder C.B."/>
            <person name="Miyauchi S."/>
            <person name="Viragh M."/>
            <person name="Kuo A."/>
            <person name="Thoen E."/>
            <person name="Andreopoulos B."/>
            <person name="Lu D."/>
            <person name="Skrede I."/>
            <person name="Drula E."/>
            <person name="Henrissat B."/>
            <person name="Morin E."/>
            <person name="Kohler A."/>
            <person name="Barry K."/>
            <person name="LaButti K."/>
            <person name="Morin E."/>
            <person name="Salamov A."/>
            <person name="Lipzen A."/>
            <person name="Mereny Z."/>
            <person name="Hegedus B."/>
            <person name="Baldrian P."/>
            <person name="Stursova M."/>
            <person name="Weitz H."/>
            <person name="Taylor A."/>
            <person name="Grigoriev I.V."/>
            <person name="Nagy L.G."/>
            <person name="Martin F."/>
            <person name="Kauserud H."/>
        </authorList>
    </citation>
    <scope>NUCLEOTIDE SEQUENCE</scope>
    <source>
        <strain evidence="2">CBHHK182m</strain>
    </source>
</reference>
<protein>
    <recommendedName>
        <fullName evidence="4">F-box domain-containing protein</fullName>
    </recommendedName>
</protein>
<dbReference type="Proteomes" id="UP001215598">
    <property type="component" value="Unassembled WGS sequence"/>
</dbReference>
<evidence type="ECO:0000313" key="3">
    <source>
        <dbReference type="Proteomes" id="UP001215598"/>
    </source>
</evidence>
<dbReference type="EMBL" id="JARKIB010000190">
    <property type="protein sequence ID" value="KAJ7725984.1"/>
    <property type="molecule type" value="Genomic_DNA"/>
</dbReference>
<name>A0AAD7MP53_9AGAR</name>
<dbReference type="AlphaFoldDB" id="A0AAD7MP53"/>
<evidence type="ECO:0000313" key="2">
    <source>
        <dbReference type="EMBL" id="KAJ7725984.1"/>
    </source>
</evidence>
<sequence>MRSFHENPGKDKIRVNSVIPESQGKNREEPDGVEVDLHLAKLSIRQFDTKFVGNQFELRDSKYSKLLFRTNLNIMHPQNVRLRTRLAEIDEKITRLQNERAPIQEALDALIYPVLTLPTEITSEIFAQSVANRSPAYPDPTEAPLLLASVCSSWRSIAIHDTRLWGSFRVKFMGDPAKMCHTLLRVYLGRSGTGPLDMHISGYPEPSHLLLQDFISRSSQWREVTLNMPLSPWADQMDFSSLETLTIASSGLPPASLHIGAFAVAPKLRAVTLQNLGPSLITLPWSQLTNLKVNSCTLALCLEVVQSALALVDCAFHYLYSSPEDVFSDAVFAPHLHLSCLIVSGPVWNALLSHLEIPNLKQLEVGVLPLQSERGLLLSSFARSPELSRFTCDLSDSEALEDPFIVSLFNVMPKLSEFHLIGSSSEVNIILRNIRDSPSLLPCIQAIQLDIPCEGDTNNITADVLSETLSARWNSDPSVIALRSFRFVWEEDVIEVIGVAFDYSSFVNHPQLSELERQGMDIHIGTKTKSWI</sequence>
<evidence type="ECO:0000256" key="1">
    <source>
        <dbReference type="SAM" id="MobiDB-lite"/>
    </source>
</evidence>
<organism evidence="2 3">
    <name type="scientific">Mycena metata</name>
    <dbReference type="NCBI Taxonomy" id="1033252"/>
    <lineage>
        <taxon>Eukaryota</taxon>
        <taxon>Fungi</taxon>
        <taxon>Dikarya</taxon>
        <taxon>Basidiomycota</taxon>
        <taxon>Agaricomycotina</taxon>
        <taxon>Agaricomycetes</taxon>
        <taxon>Agaricomycetidae</taxon>
        <taxon>Agaricales</taxon>
        <taxon>Marasmiineae</taxon>
        <taxon>Mycenaceae</taxon>
        <taxon>Mycena</taxon>
    </lineage>
</organism>
<feature type="region of interest" description="Disordered" evidence="1">
    <location>
        <begin position="1"/>
        <end position="32"/>
    </location>
</feature>